<evidence type="ECO:0000313" key="1">
    <source>
        <dbReference type="EMBL" id="MBP1925812.1"/>
    </source>
</evidence>
<dbReference type="EMBL" id="JAGGKS010000004">
    <property type="protein sequence ID" value="MBP1925812.1"/>
    <property type="molecule type" value="Genomic_DNA"/>
</dbReference>
<evidence type="ECO:0000313" key="2">
    <source>
        <dbReference type="Proteomes" id="UP001519342"/>
    </source>
</evidence>
<dbReference type="RefSeq" id="WP_209511554.1">
    <property type="nucleotide sequence ID" value="NZ_JAGGKS010000004.1"/>
</dbReference>
<organism evidence="1 2">
    <name type="scientific">Sedimentibacter acidaminivorans</name>
    <dbReference type="NCBI Taxonomy" id="913099"/>
    <lineage>
        <taxon>Bacteria</taxon>
        <taxon>Bacillati</taxon>
        <taxon>Bacillota</taxon>
        <taxon>Tissierellia</taxon>
        <taxon>Sedimentibacter</taxon>
    </lineage>
</organism>
<proteinExistence type="predicted"/>
<comment type="caution">
    <text evidence="1">The sequence shown here is derived from an EMBL/GenBank/DDBJ whole genome shotgun (WGS) entry which is preliminary data.</text>
</comment>
<sequence>MDNSLRINKQNIIKFHRIGSLIILRDFNNVIKYIEDEYFSKEVFEHKYYTAADNFVFRMDITGLTYSSIYKMACRDLEKEDFVQYLLGLKIIIVKLKGNQRYTYYDRDDIKGVLNYIEEEYSLSGLNKEEKDILDIVDDQTIKDKIVGFEELKFETYVQGSTISIYKRDNDMNEKFYEGELKSAVNKGIIYHYIVEVDHYINLDISSTVHYDWVFLAKLLSLYYATEKKPWSSDMTRDMLRIYYGIMGCCELQKFEEIIYQITTVNLKMVIKKNSRQMYQTKSEEISEVINYLINVYSLHMDERYIVYIKDFLVILEGLDQLEKVNTVKGWLERIS</sequence>
<dbReference type="Proteomes" id="UP001519342">
    <property type="component" value="Unassembled WGS sequence"/>
</dbReference>
<reference evidence="1 2" key="1">
    <citation type="submission" date="2021-03" db="EMBL/GenBank/DDBJ databases">
        <title>Genomic Encyclopedia of Type Strains, Phase IV (KMG-IV): sequencing the most valuable type-strain genomes for metagenomic binning, comparative biology and taxonomic classification.</title>
        <authorList>
            <person name="Goeker M."/>
        </authorList>
    </citation>
    <scope>NUCLEOTIDE SEQUENCE [LARGE SCALE GENOMIC DNA]</scope>
    <source>
        <strain evidence="1 2">DSM 24004</strain>
    </source>
</reference>
<keyword evidence="2" id="KW-1185">Reference proteome</keyword>
<protein>
    <submittedName>
        <fullName evidence="1">Uncharacterized protein</fullName>
    </submittedName>
</protein>
<name>A0ABS4GE86_9FIRM</name>
<accession>A0ABS4GE86</accession>
<gene>
    <name evidence="1" type="ORF">J2Z76_001673</name>
</gene>